<evidence type="ECO:0000256" key="1">
    <source>
        <dbReference type="SAM" id="MobiDB-lite"/>
    </source>
</evidence>
<dbReference type="EMBL" id="CABFNS010000794">
    <property type="protein sequence ID" value="VUC28748.1"/>
    <property type="molecule type" value="Genomic_DNA"/>
</dbReference>
<feature type="compositionally biased region" description="Polar residues" evidence="1">
    <location>
        <begin position="267"/>
        <end position="279"/>
    </location>
</feature>
<feature type="region of interest" description="Disordered" evidence="1">
    <location>
        <begin position="320"/>
        <end position="355"/>
    </location>
</feature>
<organism evidence="2 3">
    <name type="scientific">Bionectria ochroleuca</name>
    <name type="common">Gliocladium roseum</name>
    <dbReference type="NCBI Taxonomy" id="29856"/>
    <lineage>
        <taxon>Eukaryota</taxon>
        <taxon>Fungi</taxon>
        <taxon>Dikarya</taxon>
        <taxon>Ascomycota</taxon>
        <taxon>Pezizomycotina</taxon>
        <taxon>Sordariomycetes</taxon>
        <taxon>Hypocreomycetidae</taxon>
        <taxon>Hypocreales</taxon>
        <taxon>Bionectriaceae</taxon>
        <taxon>Clonostachys</taxon>
    </lineage>
</organism>
<feature type="region of interest" description="Disordered" evidence="1">
    <location>
        <begin position="229"/>
        <end position="303"/>
    </location>
</feature>
<accession>A0ABY6UFE2</accession>
<comment type="caution">
    <text evidence="2">The sequence shown here is derived from an EMBL/GenBank/DDBJ whole genome shotgun (WGS) entry which is preliminary data.</text>
</comment>
<evidence type="ECO:0000313" key="2">
    <source>
        <dbReference type="EMBL" id="VUC28748.1"/>
    </source>
</evidence>
<name>A0ABY6UFE2_BIOOC</name>
<gene>
    <name evidence="2" type="ORF">CLO192961_LOCUS245137</name>
</gene>
<feature type="region of interest" description="Disordered" evidence="1">
    <location>
        <begin position="197"/>
        <end position="217"/>
    </location>
</feature>
<keyword evidence="3" id="KW-1185">Reference proteome</keyword>
<evidence type="ECO:0000313" key="3">
    <source>
        <dbReference type="Proteomes" id="UP000766486"/>
    </source>
</evidence>
<reference evidence="2 3" key="1">
    <citation type="submission" date="2019-06" db="EMBL/GenBank/DDBJ databases">
        <authorList>
            <person name="Broberg M."/>
        </authorList>
    </citation>
    <scope>NUCLEOTIDE SEQUENCE [LARGE SCALE GENOMIC DNA]</scope>
</reference>
<dbReference type="Proteomes" id="UP000766486">
    <property type="component" value="Unassembled WGS sequence"/>
</dbReference>
<protein>
    <submittedName>
        <fullName evidence="2">Uncharacterized protein</fullName>
    </submittedName>
</protein>
<proteinExistence type="predicted"/>
<sequence length="486" mass="53867">MAQEHGFHPELLPTREWIESAGIQESLDQFSQTPLSHDINKKIKAARAKPLPKDKSDKLIAILVEAIVLILGVNPASCPEAMEDCIEICVKNNILKPSAWRDLPFVRSPDRISARLLDEQALATKKQLALPFPEVGMLMVVTLLLKLDRGTKNTTSRAIKQHFLFQRAKMAALVYDRDTCSGIFAISNCPKCYSFTEQADGRPPTAARTTTSGPDDEFKWLRLGEANREIATKDNDSSSDYSPPGGKPVTGESAQRTLLRPAPGTKQEPTAKQTSNIHGTSRPIIHTSSRETKRRRISISDLFGSPTRFPWVPKTDFEAMRTSRRQERSTFPTTTAAPPPTPERSDAGRNGNNMSVSARARVLDDGRPTMEPDAAQKMFDSFRAIKEGLVKSDTKAAVDAYNQMVSTFPEGVRDKMDLTTVSGDTLAQGKLQRARARKISTNFGRVSKALEEVDEGVAIIRASLAHEHHAIRRLKQMLLSLEDELE</sequence>